<dbReference type="EMBL" id="WJNH01000019">
    <property type="protein sequence ID" value="MRG88285.1"/>
    <property type="molecule type" value="Genomic_DNA"/>
</dbReference>
<dbReference type="OrthoDB" id="9961588at2"/>
<evidence type="ECO:0000313" key="3">
    <source>
        <dbReference type="Proteomes" id="UP000480185"/>
    </source>
</evidence>
<feature type="coiled-coil region" evidence="1">
    <location>
        <begin position="18"/>
        <end position="45"/>
    </location>
</feature>
<keyword evidence="3" id="KW-1185">Reference proteome</keyword>
<evidence type="ECO:0000313" key="2">
    <source>
        <dbReference type="EMBL" id="MRG88285.1"/>
    </source>
</evidence>
<reference evidence="2 3" key="1">
    <citation type="submission" date="2019-11" db="EMBL/GenBank/DDBJ databases">
        <authorList>
            <person name="Li J."/>
        </authorList>
    </citation>
    <scope>NUCLEOTIDE SEQUENCE [LARGE SCALE GENOMIC DNA]</scope>
    <source>
        <strain evidence="2 3">J4</strain>
    </source>
</reference>
<evidence type="ECO:0000256" key="1">
    <source>
        <dbReference type="SAM" id="Coils"/>
    </source>
</evidence>
<proteinExistence type="predicted"/>
<organism evidence="2 3">
    <name type="scientific">Salinibacillus xinjiangensis</name>
    <dbReference type="NCBI Taxonomy" id="1229268"/>
    <lineage>
        <taxon>Bacteria</taxon>
        <taxon>Bacillati</taxon>
        <taxon>Bacillota</taxon>
        <taxon>Bacilli</taxon>
        <taxon>Bacillales</taxon>
        <taxon>Bacillaceae</taxon>
        <taxon>Salinibacillus</taxon>
    </lineage>
</organism>
<accession>A0A6G1XBJ9</accession>
<sequence length="108" mass="13173">MNLAYKKVERKMDRKVSRLHVEKALEELEEKVRVIDQNVSVKADQTVESLMYKQQKEIRKMQLSLAEIYEKLDVIQKRQNRMAKEEPKVRERSFPFVTRFTQWVKMWT</sequence>
<dbReference type="Proteomes" id="UP000480185">
    <property type="component" value="Unassembled WGS sequence"/>
</dbReference>
<dbReference type="RefSeq" id="WP_153730158.1">
    <property type="nucleotide sequence ID" value="NZ_WJNH01000019.1"/>
</dbReference>
<comment type="caution">
    <text evidence="2">The sequence shown here is derived from an EMBL/GenBank/DDBJ whole genome shotgun (WGS) entry which is preliminary data.</text>
</comment>
<protein>
    <submittedName>
        <fullName evidence="2">Uncharacterized protein</fullName>
    </submittedName>
</protein>
<dbReference type="AlphaFoldDB" id="A0A6G1XBJ9"/>
<name>A0A6G1XBJ9_9BACI</name>
<keyword evidence="1" id="KW-0175">Coiled coil</keyword>
<gene>
    <name evidence="2" type="ORF">GH754_18680</name>
</gene>